<organism evidence="3 4">
    <name type="scientific">Streptomyces litchfieldiae</name>
    <dbReference type="NCBI Taxonomy" id="3075543"/>
    <lineage>
        <taxon>Bacteria</taxon>
        <taxon>Bacillati</taxon>
        <taxon>Actinomycetota</taxon>
        <taxon>Actinomycetes</taxon>
        <taxon>Kitasatosporales</taxon>
        <taxon>Streptomycetaceae</taxon>
        <taxon>Streptomyces</taxon>
    </lineage>
</organism>
<feature type="domain" description="PPM-type phosphatase" evidence="2">
    <location>
        <begin position="320"/>
        <end position="548"/>
    </location>
</feature>
<gene>
    <name evidence="3" type="ORF">RM590_06425</name>
</gene>
<dbReference type="CDD" id="cd16936">
    <property type="entry name" value="HATPase_RsbW-like"/>
    <property type="match status" value="1"/>
</dbReference>
<dbReference type="Pfam" id="PF13185">
    <property type="entry name" value="GAF_2"/>
    <property type="match status" value="1"/>
</dbReference>
<dbReference type="InterPro" id="IPR001932">
    <property type="entry name" value="PPM-type_phosphatase-like_dom"/>
</dbReference>
<protein>
    <submittedName>
        <fullName evidence="3">SpoIIE family protein phosphatase</fullName>
    </submittedName>
</protein>
<sequence>MRTEDVLAACEAGTWWWDDDRGVVSLDAIAAQLLGLPRREVTITEATLRSCFHVEDYVAAHRVIQLSATESRIGEADLRVVTREGTVVRTVRLRFRPVAGPATGEGEPPASLLGMTFEVPAHPPRPSPEDWDQRRGREAFLLETGQALSEASTVAEVMRVIMALGMPGFTPDGVAVFGREGGQVQMLEYHGREADFSRLRFPMPLDADYPGAEVLRTGRAIYLSTPAEYEGRYPEAWPAIAILNRESWAFLPLIVAGRTIGCWLSAFDYHVDFTVEERALLSAMARLIAHALSRTLLQDTERELTADLQHTMRPSPAPQVPGMQMATRYVPTGGGLQVGGDWYDVIPLPSGRTALVIGDVQGHDVRAAAVMAQLRIALRAYATEGHHPDAILSRASRFLSALTAEEEDPRFATCLYVEVDPRSGTLDIARAGHLDPAMVMEDGTVVIRPTAGSLPLGVLPGSDYPTTRLILQPGETLLLCTDGLLEAGDRDMDTGWARVRKAVEGLSEMSLSDVADTLIETVRAAPPSAESPLGAADRDDIALLLLRRPVAPEAAGAAPVRRMVLTIAQAEPARIADARGQLSALLHDWPDPDRVFGAALMLTEVLGNVLRHTEGDAYMVAEISGRAGGRLLRVEVSDPSDELPHRRQPGELASSGRGLLLMDTLADAWGCAPRGRGKTTWYELAEVPEPGEQPEVEP</sequence>
<reference evidence="4" key="1">
    <citation type="submission" date="2023-07" db="EMBL/GenBank/DDBJ databases">
        <title>30 novel species of actinomycetes from the DSMZ collection.</title>
        <authorList>
            <person name="Nouioui I."/>
        </authorList>
    </citation>
    <scope>NUCLEOTIDE SEQUENCE [LARGE SCALE GENOMIC DNA]</scope>
    <source>
        <strain evidence="4">DSM 44938</strain>
    </source>
</reference>
<dbReference type="InterPro" id="IPR029016">
    <property type="entry name" value="GAF-like_dom_sf"/>
</dbReference>
<evidence type="ECO:0000313" key="3">
    <source>
        <dbReference type="EMBL" id="MDT0342266.1"/>
    </source>
</evidence>
<dbReference type="SUPFAM" id="SSF55781">
    <property type="entry name" value="GAF domain-like"/>
    <property type="match status" value="1"/>
</dbReference>
<dbReference type="Gene3D" id="3.60.40.10">
    <property type="entry name" value="PPM-type phosphatase domain"/>
    <property type="match status" value="1"/>
</dbReference>
<dbReference type="SUPFAM" id="SSF55785">
    <property type="entry name" value="PYP-like sensor domain (PAS domain)"/>
    <property type="match status" value="1"/>
</dbReference>
<keyword evidence="4" id="KW-1185">Reference proteome</keyword>
<dbReference type="InterPro" id="IPR003018">
    <property type="entry name" value="GAF"/>
</dbReference>
<dbReference type="RefSeq" id="WP_311703384.1">
    <property type="nucleotide sequence ID" value="NZ_JAVREL010000002.1"/>
</dbReference>
<evidence type="ECO:0000256" key="1">
    <source>
        <dbReference type="ARBA" id="ARBA00022801"/>
    </source>
</evidence>
<dbReference type="InterPro" id="IPR003594">
    <property type="entry name" value="HATPase_dom"/>
</dbReference>
<evidence type="ECO:0000259" key="2">
    <source>
        <dbReference type="SMART" id="SM00331"/>
    </source>
</evidence>
<dbReference type="Gene3D" id="3.30.565.10">
    <property type="entry name" value="Histidine kinase-like ATPase, C-terminal domain"/>
    <property type="match status" value="1"/>
</dbReference>
<name>A0ABU2MKX9_9ACTN</name>
<accession>A0ABU2MKX9</accession>
<dbReference type="PANTHER" id="PTHR43156:SF2">
    <property type="entry name" value="STAGE II SPORULATION PROTEIN E"/>
    <property type="match status" value="1"/>
</dbReference>
<comment type="caution">
    <text evidence="3">The sequence shown here is derived from an EMBL/GenBank/DDBJ whole genome shotgun (WGS) entry which is preliminary data.</text>
</comment>
<dbReference type="PANTHER" id="PTHR43156">
    <property type="entry name" value="STAGE II SPORULATION PROTEIN E-RELATED"/>
    <property type="match status" value="1"/>
</dbReference>
<dbReference type="InterPro" id="IPR052016">
    <property type="entry name" value="Bact_Sigma-Reg"/>
</dbReference>
<dbReference type="SMART" id="SM00331">
    <property type="entry name" value="PP2C_SIG"/>
    <property type="match status" value="1"/>
</dbReference>
<dbReference type="InterPro" id="IPR036890">
    <property type="entry name" value="HATPase_C_sf"/>
</dbReference>
<proteinExistence type="predicted"/>
<dbReference type="Gene3D" id="3.30.450.40">
    <property type="match status" value="1"/>
</dbReference>
<keyword evidence="1" id="KW-0378">Hydrolase</keyword>
<dbReference type="Gene3D" id="3.30.450.20">
    <property type="entry name" value="PAS domain"/>
    <property type="match status" value="1"/>
</dbReference>
<dbReference type="InterPro" id="IPR036457">
    <property type="entry name" value="PPM-type-like_dom_sf"/>
</dbReference>
<dbReference type="Pfam" id="PF07228">
    <property type="entry name" value="SpoIIE"/>
    <property type="match status" value="1"/>
</dbReference>
<dbReference type="EMBL" id="JAVREL010000002">
    <property type="protein sequence ID" value="MDT0342266.1"/>
    <property type="molecule type" value="Genomic_DNA"/>
</dbReference>
<dbReference type="SUPFAM" id="SSF81606">
    <property type="entry name" value="PP2C-like"/>
    <property type="match status" value="1"/>
</dbReference>
<dbReference type="Proteomes" id="UP001183246">
    <property type="component" value="Unassembled WGS sequence"/>
</dbReference>
<dbReference type="Pfam" id="PF13581">
    <property type="entry name" value="HATPase_c_2"/>
    <property type="match status" value="1"/>
</dbReference>
<dbReference type="InterPro" id="IPR035965">
    <property type="entry name" value="PAS-like_dom_sf"/>
</dbReference>
<evidence type="ECO:0000313" key="4">
    <source>
        <dbReference type="Proteomes" id="UP001183246"/>
    </source>
</evidence>